<dbReference type="InterPro" id="IPR036890">
    <property type="entry name" value="HATPase_C_sf"/>
</dbReference>
<keyword evidence="6" id="KW-0285">Flavoprotein</keyword>
<evidence type="ECO:0000313" key="18">
    <source>
        <dbReference type="Proteomes" id="UP001142610"/>
    </source>
</evidence>
<dbReference type="SUPFAM" id="SSF55874">
    <property type="entry name" value="ATPase domain of HSP90 chaperone/DNA topoisomerase II/histidine kinase"/>
    <property type="match status" value="1"/>
</dbReference>
<dbReference type="InterPro" id="IPR001610">
    <property type="entry name" value="PAC"/>
</dbReference>
<evidence type="ECO:0000259" key="16">
    <source>
        <dbReference type="PROSITE" id="PS50113"/>
    </source>
</evidence>
<organism evidence="17 18">
    <name type="scientific">Parvularcula maris</name>
    <dbReference type="NCBI Taxonomy" id="2965077"/>
    <lineage>
        <taxon>Bacteria</taxon>
        <taxon>Pseudomonadati</taxon>
        <taxon>Pseudomonadota</taxon>
        <taxon>Alphaproteobacteria</taxon>
        <taxon>Parvularculales</taxon>
        <taxon>Parvularculaceae</taxon>
        <taxon>Parvularcula</taxon>
    </lineage>
</organism>
<evidence type="ECO:0000256" key="7">
    <source>
        <dbReference type="ARBA" id="ARBA00022643"/>
    </source>
</evidence>
<evidence type="ECO:0000256" key="8">
    <source>
        <dbReference type="ARBA" id="ARBA00022679"/>
    </source>
</evidence>
<comment type="caution">
    <text evidence="17">The sequence shown here is derived from an EMBL/GenBank/DDBJ whole genome shotgun (WGS) entry which is preliminary data.</text>
</comment>
<evidence type="ECO:0000256" key="14">
    <source>
        <dbReference type="SAM" id="MobiDB-lite"/>
    </source>
</evidence>
<dbReference type="Gene3D" id="3.30.450.20">
    <property type="entry name" value="PAS domain"/>
    <property type="match status" value="1"/>
</dbReference>
<dbReference type="PANTHER" id="PTHR47429">
    <property type="entry name" value="PROTEIN TWIN LOV 1"/>
    <property type="match status" value="1"/>
</dbReference>
<evidence type="ECO:0000256" key="10">
    <source>
        <dbReference type="ARBA" id="ARBA00022777"/>
    </source>
</evidence>
<evidence type="ECO:0000256" key="12">
    <source>
        <dbReference type="ARBA" id="ARBA00022991"/>
    </source>
</evidence>
<dbReference type="GO" id="GO:0005524">
    <property type="term" value="F:ATP binding"/>
    <property type="evidence" value="ECO:0007669"/>
    <property type="project" value="UniProtKB-KW"/>
</dbReference>
<accession>A0A9X2L682</accession>
<dbReference type="EC" id="2.7.13.3" evidence="2"/>
<evidence type="ECO:0000256" key="5">
    <source>
        <dbReference type="ARBA" id="ARBA00022606"/>
    </source>
</evidence>
<dbReference type="CDD" id="cd00130">
    <property type="entry name" value="PAS"/>
    <property type="match status" value="1"/>
</dbReference>
<name>A0A9X2L682_9PROT</name>
<evidence type="ECO:0000256" key="13">
    <source>
        <dbReference type="ARBA" id="ARBA00023170"/>
    </source>
</evidence>
<dbReference type="AlphaFoldDB" id="A0A9X2L682"/>
<dbReference type="SMART" id="SM00911">
    <property type="entry name" value="HWE_HK"/>
    <property type="match status" value="1"/>
</dbReference>
<feature type="domain" description="PAS" evidence="15">
    <location>
        <begin position="33"/>
        <end position="106"/>
    </location>
</feature>
<proteinExistence type="predicted"/>
<keyword evidence="9" id="KW-0547">Nucleotide-binding</keyword>
<feature type="domain" description="PAC" evidence="16">
    <location>
        <begin position="109"/>
        <end position="161"/>
    </location>
</feature>
<evidence type="ECO:0000256" key="1">
    <source>
        <dbReference type="ARBA" id="ARBA00000085"/>
    </source>
</evidence>
<dbReference type="InterPro" id="IPR000014">
    <property type="entry name" value="PAS"/>
</dbReference>
<evidence type="ECO:0000256" key="2">
    <source>
        <dbReference type="ARBA" id="ARBA00012438"/>
    </source>
</evidence>
<evidence type="ECO:0000256" key="4">
    <source>
        <dbReference type="ARBA" id="ARBA00022553"/>
    </source>
</evidence>
<keyword evidence="13" id="KW-0675">Receptor</keyword>
<keyword evidence="18" id="KW-1185">Reference proteome</keyword>
<sequence length="357" mass="39181">MDDGRNADDDQAHKAFGRQGGRTSPEDRFEPANKILFEQAMAQTRMAVCLTDPNQQDEPIIFANRAFRELTGYRENEIIGRNCRFLQGPGTDPEKVKAIRQAIDKEEVIVVELLNYRRDGTTFWNALHLGPIYGDDGRLLYYFGSQWDVSNVHTARSDEAHAKTLARELSHRMKNMFAVIGGIVAITGREMGAQTAAKKINDRIQALGRAYEPTLDEASVGSIDVGSAIRSVLEGYPQQKDRMILEGNGMRGNPSIVATLGIVLHELTTNAIKHGALSEDGGTVRVHWAEADGVETLLLDWHEDAVEQGARATPTTGSGLGIVDAILGKARGKLHRDWLPGGLHARLVLPLSAEKQA</sequence>
<dbReference type="PANTHER" id="PTHR47429:SF2">
    <property type="entry name" value="PROTEIN TWIN LOV 1"/>
    <property type="match status" value="1"/>
</dbReference>
<dbReference type="PROSITE" id="PS50113">
    <property type="entry name" value="PAC"/>
    <property type="match status" value="1"/>
</dbReference>
<dbReference type="GO" id="GO:0004673">
    <property type="term" value="F:protein histidine kinase activity"/>
    <property type="evidence" value="ECO:0007669"/>
    <property type="project" value="UniProtKB-EC"/>
</dbReference>
<keyword evidence="3" id="KW-0600">Photoreceptor protein</keyword>
<dbReference type="Gene3D" id="3.30.565.10">
    <property type="entry name" value="Histidine kinase-like ATPase, C-terminal domain"/>
    <property type="match status" value="1"/>
</dbReference>
<dbReference type="Pfam" id="PF13426">
    <property type="entry name" value="PAS_9"/>
    <property type="match status" value="1"/>
</dbReference>
<gene>
    <name evidence="17" type="ORF">NOG11_00370</name>
</gene>
<dbReference type="RefSeq" id="WP_256617636.1">
    <property type="nucleotide sequence ID" value="NZ_JANIBC010000001.1"/>
</dbReference>
<keyword evidence="4" id="KW-0597">Phosphoprotein</keyword>
<evidence type="ECO:0000259" key="15">
    <source>
        <dbReference type="PROSITE" id="PS50112"/>
    </source>
</evidence>
<keyword evidence="8" id="KW-0808">Transferase</keyword>
<dbReference type="NCBIfam" id="NF010077">
    <property type="entry name" value="PRK13559.1"/>
    <property type="match status" value="1"/>
</dbReference>
<keyword evidence="11" id="KW-0067">ATP-binding</keyword>
<dbReference type="InterPro" id="IPR011102">
    <property type="entry name" value="Sig_transdc_His_kinase_HWE"/>
</dbReference>
<dbReference type="SUPFAM" id="SSF55785">
    <property type="entry name" value="PYP-like sensor domain (PAS domain)"/>
    <property type="match status" value="1"/>
</dbReference>
<dbReference type="InterPro" id="IPR035965">
    <property type="entry name" value="PAS-like_dom_sf"/>
</dbReference>
<dbReference type="EMBL" id="JANIBC010000001">
    <property type="protein sequence ID" value="MCQ8183833.1"/>
    <property type="molecule type" value="Genomic_DNA"/>
</dbReference>
<comment type="catalytic activity">
    <reaction evidence="1">
        <text>ATP + protein L-histidine = ADP + protein N-phospho-L-histidine.</text>
        <dbReference type="EC" id="2.7.13.3"/>
    </reaction>
</comment>
<keyword evidence="10" id="KW-0418">Kinase</keyword>
<dbReference type="InterPro" id="IPR000700">
    <property type="entry name" value="PAS-assoc_C"/>
</dbReference>
<dbReference type="PROSITE" id="PS50112">
    <property type="entry name" value="PAS"/>
    <property type="match status" value="1"/>
</dbReference>
<keyword evidence="12" id="KW-0157">Chromophore</keyword>
<feature type="compositionally biased region" description="Basic and acidic residues" evidence="14">
    <location>
        <begin position="1"/>
        <end position="13"/>
    </location>
</feature>
<dbReference type="SMART" id="SM00086">
    <property type="entry name" value="PAC"/>
    <property type="match status" value="1"/>
</dbReference>
<evidence type="ECO:0000256" key="11">
    <source>
        <dbReference type="ARBA" id="ARBA00022840"/>
    </source>
</evidence>
<dbReference type="NCBIfam" id="TIGR00229">
    <property type="entry name" value="sensory_box"/>
    <property type="match status" value="1"/>
</dbReference>
<dbReference type="GO" id="GO:0009881">
    <property type="term" value="F:photoreceptor activity"/>
    <property type="evidence" value="ECO:0007669"/>
    <property type="project" value="UniProtKB-KW"/>
</dbReference>
<feature type="region of interest" description="Disordered" evidence="14">
    <location>
        <begin position="1"/>
        <end position="30"/>
    </location>
</feature>
<dbReference type="Pfam" id="PF07536">
    <property type="entry name" value="HWE_HK"/>
    <property type="match status" value="1"/>
</dbReference>
<keyword evidence="7" id="KW-0288">FMN</keyword>
<evidence type="ECO:0000256" key="6">
    <source>
        <dbReference type="ARBA" id="ARBA00022630"/>
    </source>
</evidence>
<dbReference type="Proteomes" id="UP001142610">
    <property type="component" value="Unassembled WGS sequence"/>
</dbReference>
<keyword evidence="5" id="KW-0716">Sensory transduction</keyword>
<reference evidence="17" key="1">
    <citation type="submission" date="2022-07" db="EMBL/GenBank/DDBJ databases">
        <title>Parvularcula maris sp. nov., an algicidal bacterium isolated from seawater.</title>
        <authorList>
            <person name="Li F."/>
        </authorList>
    </citation>
    <scope>NUCLEOTIDE SEQUENCE</scope>
    <source>
        <strain evidence="17">BGMRC 0090</strain>
    </source>
</reference>
<evidence type="ECO:0000313" key="17">
    <source>
        <dbReference type="EMBL" id="MCQ8183833.1"/>
    </source>
</evidence>
<evidence type="ECO:0000256" key="9">
    <source>
        <dbReference type="ARBA" id="ARBA00022741"/>
    </source>
</evidence>
<evidence type="ECO:0000256" key="3">
    <source>
        <dbReference type="ARBA" id="ARBA00022543"/>
    </source>
</evidence>
<protein>
    <recommendedName>
        <fullName evidence="2">histidine kinase</fullName>
        <ecNumber evidence="2">2.7.13.3</ecNumber>
    </recommendedName>
</protein>
<dbReference type="SMART" id="SM00091">
    <property type="entry name" value="PAS"/>
    <property type="match status" value="1"/>
</dbReference>